<feature type="transmembrane region" description="Helical" evidence="2">
    <location>
        <begin position="50"/>
        <end position="69"/>
    </location>
</feature>
<dbReference type="AlphaFoldDB" id="A0A1V4JI21"/>
<gene>
    <name evidence="3" type="ORF">AV530_019981</name>
</gene>
<keyword evidence="2" id="KW-0812">Transmembrane</keyword>
<evidence type="ECO:0000313" key="3">
    <source>
        <dbReference type="EMBL" id="OPJ71685.1"/>
    </source>
</evidence>
<keyword evidence="4" id="KW-1185">Reference proteome</keyword>
<organism evidence="3 4">
    <name type="scientific">Patagioenas fasciata monilis</name>
    <dbReference type="NCBI Taxonomy" id="372326"/>
    <lineage>
        <taxon>Eukaryota</taxon>
        <taxon>Metazoa</taxon>
        <taxon>Chordata</taxon>
        <taxon>Craniata</taxon>
        <taxon>Vertebrata</taxon>
        <taxon>Euteleostomi</taxon>
        <taxon>Archelosauria</taxon>
        <taxon>Archosauria</taxon>
        <taxon>Dinosauria</taxon>
        <taxon>Saurischia</taxon>
        <taxon>Theropoda</taxon>
        <taxon>Coelurosauria</taxon>
        <taxon>Aves</taxon>
        <taxon>Neognathae</taxon>
        <taxon>Neoaves</taxon>
        <taxon>Columbimorphae</taxon>
        <taxon>Columbiformes</taxon>
        <taxon>Columbidae</taxon>
        <taxon>Patagioenas</taxon>
    </lineage>
</organism>
<keyword evidence="2" id="KW-0472">Membrane</keyword>
<dbReference type="EMBL" id="LSYS01007350">
    <property type="protein sequence ID" value="OPJ71685.1"/>
    <property type="molecule type" value="Genomic_DNA"/>
</dbReference>
<evidence type="ECO:0000256" key="1">
    <source>
        <dbReference type="SAM" id="MobiDB-lite"/>
    </source>
</evidence>
<dbReference type="Proteomes" id="UP000190648">
    <property type="component" value="Unassembled WGS sequence"/>
</dbReference>
<protein>
    <submittedName>
        <fullName evidence="3">Uncharacterized protein</fullName>
    </submittedName>
</protein>
<evidence type="ECO:0000313" key="4">
    <source>
        <dbReference type="Proteomes" id="UP000190648"/>
    </source>
</evidence>
<sequence length="124" mass="13296">MPSCVAGSVDSALLVLVYVGKGPAAAAPRARHGSQRRSQSPSGLRVSSKLVVIIGATVGIRFALLHRAARRRVRSHADTHAGCRARLCSAVTLPRLEKTDTPLGRAELSSAPRTNMGYYPRLRR</sequence>
<proteinExistence type="predicted"/>
<reference evidence="3 4" key="1">
    <citation type="submission" date="2016-02" db="EMBL/GenBank/DDBJ databases">
        <title>Band-tailed pigeon sequencing and assembly.</title>
        <authorList>
            <person name="Soares A.E."/>
            <person name="Novak B.J."/>
            <person name="Rice E.S."/>
            <person name="O'Connell B."/>
            <person name="Chang D."/>
            <person name="Weber S."/>
            <person name="Shapiro B."/>
        </authorList>
    </citation>
    <scope>NUCLEOTIDE SEQUENCE [LARGE SCALE GENOMIC DNA]</scope>
    <source>
        <strain evidence="3">BTP2013</strain>
        <tissue evidence="3">Blood</tissue>
    </source>
</reference>
<keyword evidence="2" id="KW-1133">Transmembrane helix</keyword>
<comment type="caution">
    <text evidence="3">The sequence shown here is derived from an EMBL/GenBank/DDBJ whole genome shotgun (WGS) entry which is preliminary data.</text>
</comment>
<accession>A0A1V4JI21</accession>
<feature type="region of interest" description="Disordered" evidence="1">
    <location>
        <begin position="25"/>
        <end position="45"/>
    </location>
</feature>
<name>A0A1V4JI21_PATFA</name>
<evidence type="ECO:0000256" key="2">
    <source>
        <dbReference type="SAM" id="Phobius"/>
    </source>
</evidence>